<evidence type="ECO:0000313" key="3">
    <source>
        <dbReference type="EMBL" id="CCC89789.1"/>
    </source>
</evidence>
<proteinExistence type="predicted"/>
<accession>G0UK84</accession>
<feature type="region of interest" description="Disordered" evidence="1">
    <location>
        <begin position="108"/>
        <end position="152"/>
    </location>
</feature>
<keyword evidence="2" id="KW-1133">Transmembrane helix</keyword>
<keyword evidence="2" id="KW-0472">Membrane</keyword>
<organism evidence="3">
    <name type="scientific">Trypanosoma congolense (strain IL3000)</name>
    <dbReference type="NCBI Taxonomy" id="1068625"/>
    <lineage>
        <taxon>Eukaryota</taxon>
        <taxon>Discoba</taxon>
        <taxon>Euglenozoa</taxon>
        <taxon>Kinetoplastea</taxon>
        <taxon>Metakinetoplastina</taxon>
        <taxon>Trypanosomatida</taxon>
        <taxon>Trypanosomatidae</taxon>
        <taxon>Trypanosoma</taxon>
        <taxon>Nannomonas</taxon>
    </lineage>
</organism>
<dbReference type="AlphaFoldDB" id="G0UK84"/>
<reference evidence="3" key="1">
    <citation type="journal article" date="2012" name="Proc. Natl. Acad. Sci. U.S.A.">
        <title>Antigenic diversity is generated by distinct evolutionary mechanisms in African trypanosome species.</title>
        <authorList>
            <person name="Jackson A.P."/>
            <person name="Berry A."/>
            <person name="Aslett M."/>
            <person name="Allison H.C."/>
            <person name="Burton P."/>
            <person name="Vavrova-Anderson J."/>
            <person name="Brown R."/>
            <person name="Browne H."/>
            <person name="Corton N."/>
            <person name="Hauser H."/>
            <person name="Gamble J."/>
            <person name="Gilderthorp R."/>
            <person name="Marcello L."/>
            <person name="McQuillan J."/>
            <person name="Otto T.D."/>
            <person name="Quail M.A."/>
            <person name="Sanders M.J."/>
            <person name="van Tonder A."/>
            <person name="Ginger M.L."/>
            <person name="Field M.C."/>
            <person name="Barry J.D."/>
            <person name="Hertz-Fowler C."/>
            <person name="Berriman M."/>
        </authorList>
    </citation>
    <scope>NUCLEOTIDE SEQUENCE</scope>
    <source>
        <strain evidence="3">IL3000</strain>
    </source>
</reference>
<feature type="compositionally biased region" description="Basic residues" evidence="1">
    <location>
        <begin position="385"/>
        <end position="399"/>
    </location>
</feature>
<feature type="transmembrane region" description="Helical" evidence="2">
    <location>
        <begin position="470"/>
        <end position="489"/>
    </location>
</feature>
<dbReference type="VEuPathDB" id="TriTrypDB:TcIL3000_3_2210"/>
<feature type="compositionally biased region" description="Gly residues" evidence="1">
    <location>
        <begin position="400"/>
        <end position="413"/>
    </location>
</feature>
<name>G0UK84_TRYCI</name>
<evidence type="ECO:0000256" key="2">
    <source>
        <dbReference type="SAM" id="Phobius"/>
    </source>
</evidence>
<dbReference type="EMBL" id="HE575316">
    <property type="protein sequence ID" value="CCC89789.1"/>
    <property type="molecule type" value="Genomic_DNA"/>
</dbReference>
<feature type="compositionally biased region" description="Basic and acidic residues" evidence="1">
    <location>
        <begin position="108"/>
        <end position="122"/>
    </location>
</feature>
<feature type="region of interest" description="Disordered" evidence="1">
    <location>
        <begin position="358"/>
        <end position="423"/>
    </location>
</feature>
<protein>
    <submittedName>
        <fullName evidence="3">Uncharacterized protein TCIL3000_3_2210</fullName>
    </submittedName>
</protein>
<gene>
    <name evidence="3" type="ORF">TCIL3000_3_2210</name>
</gene>
<sequence length="490" mass="52881">MLDTGAAHECEDVVLVEKLIQSNGKVDYSHVSGPRVLVTDASACGAGCDGVIVLGGSRAASVSSAAEPHEVQKSRVLPVSAVKSGEQGDGVRSDISCVSHITEVEEECRAEVEKGEYGHSETNEEQSEEEGEEEEEEEEEEEDYEFVPPADDSVANAKKGLTIVINKRTYTSSSFVHNRGFLAMKEMPRHEHKSTDLCSSTTPHDIINCKKLHLSCRAVRLKDCYVRLNMLVSNQAKEKLLTNPMSAAHVSLCEERAAGHDPTTCACLHLVSGIVFVGAPSLRVGYFEAELHPNIALKRLQDGADSCGTWCRAKRSHMVVTCRFVHYNRGAVHKEISRPPDLPLAVFPALRPRAEGRRVRGVASSHCGGRGQGRGRGRGRERGRGRGRGAAVSHHRGVGRSRGCGSRGVGGSATHGEKDGDAEEQPVQYVCEEELGVPAAGARAGVSAAPQQPSAVRTTGRSLQVRRIQFLNIILALLSIITAILLYMLM</sequence>
<feature type="compositionally biased region" description="Acidic residues" evidence="1">
    <location>
        <begin position="123"/>
        <end position="145"/>
    </location>
</feature>
<evidence type="ECO:0000256" key="1">
    <source>
        <dbReference type="SAM" id="MobiDB-lite"/>
    </source>
</evidence>
<keyword evidence="2" id="KW-0812">Transmembrane</keyword>